<evidence type="ECO:0000256" key="5">
    <source>
        <dbReference type="ARBA" id="ARBA00022741"/>
    </source>
</evidence>
<dbReference type="InterPro" id="IPR000890">
    <property type="entry name" value="Aliphatic_acid_kin_short-chain"/>
</dbReference>
<dbReference type="PROSITE" id="PS01075">
    <property type="entry name" value="ACETATE_KINASE_1"/>
    <property type="match status" value="1"/>
</dbReference>
<name>H8L5V7_FRAAD</name>
<dbReference type="Proteomes" id="UP000005234">
    <property type="component" value="Chromosome"/>
</dbReference>
<comment type="catalytic activity">
    <reaction evidence="9">
        <text>acetate + ATP = acetyl phosphate + ADP</text>
        <dbReference type="Rhea" id="RHEA:11352"/>
        <dbReference type="ChEBI" id="CHEBI:22191"/>
        <dbReference type="ChEBI" id="CHEBI:30089"/>
        <dbReference type="ChEBI" id="CHEBI:30616"/>
        <dbReference type="ChEBI" id="CHEBI:456216"/>
        <dbReference type="EC" id="2.7.2.1"/>
    </reaction>
</comment>
<evidence type="ECO:0000256" key="7">
    <source>
        <dbReference type="ARBA" id="ARBA00022840"/>
    </source>
</evidence>
<feature type="binding site" evidence="9">
    <location>
        <begin position="209"/>
        <end position="213"/>
    </location>
    <ligand>
        <name>ATP</name>
        <dbReference type="ChEBI" id="CHEBI:30616"/>
    </ligand>
</feature>
<evidence type="ECO:0000256" key="4">
    <source>
        <dbReference type="ARBA" id="ARBA00022723"/>
    </source>
</evidence>
<sequence length="396" mass="42078">MVAQAILTLNAGSSSIKFALFALDGDALECTAGGKIEGIGTSPHLVARDAAGRLLDEYRWDDGSELHHEAFFGRLFDFAEQHLDGATLLGVGHRVVHGGAHLQAPARVTPSLLGALQALVPLAPLHQPHNLSAIEAVAKLRPELAQVVCFDTAFHHSMPSEASRFALPPALTSEGVRRYGFHGISYEYIAGQLGRIDPVLAGGRTIIAHLGNGASLCALRAGRSIDTTMSFTTLDGLVMGTRCGGIDPGVLLYLLQHKRMTPSQLSHLFYDKSGLLGVSGLSSDMRELLASKDSRADEAVDLFVYRLVREIGGMVSVLGGLDGLVFTAGIGENASEIRHRVCQRLAWLGLVLDEQANAAHAAVISAVGSRVTVRVMATDEEAMIAQHTCRVLGQSV</sequence>
<comment type="function">
    <text evidence="9">Catalyzes the formation of acetyl phosphate from acetate and ATP. Can also catalyze the reverse reaction.</text>
</comment>
<gene>
    <name evidence="9" type="primary">ackA</name>
    <name evidence="11" type="ordered locus">Fraau_1429</name>
</gene>
<evidence type="ECO:0000313" key="12">
    <source>
        <dbReference type="Proteomes" id="UP000005234"/>
    </source>
</evidence>
<accession>H8L5V7</accession>
<dbReference type="GO" id="GO:0005829">
    <property type="term" value="C:cytosol"/>
    <property type="evidence" value="ECO:0007669"/>
    <property type="project" value="TreeGrafter"/>
</dbReference>
<dbReference type="EMBL" id="CP003350">
    <property type="protein sequence ID" value="AFC85857.1"/>
    <property type="molecule type" value="Genomic_DNA"/>
</dbReference>
<reference evidence="11" key="1">
    <citation type="submission" date="2012-02" db="EMBL/GenBank/DDBJ databases">
        <title>The complete genome of Frateuria aurantia DSM 6220.</title>
        <authorList>
            <consortium name="US DOE Joint Genome Institute (JGI-PGF)"/>
            <person name="Lucas S."/>
            <person name="Copeland A."/>
            <person name="Lapidus A."/>
            <person name="Glavina del Rio T."/>
            <person name="Dalin E."/>
            <person name="Tice H."/>
            <person name="Bruce D."/>
            <person name="Goodwin L."/>
            <person name="Pitluck S."/>
            <person name="Peters L."/>
            <person name="Ovchinnikova G."/>
            <person name="Teshima H."/>
            <person name="Kyrpides N."/>
            <person name="Mavromatis K."/>
            <person name="Ivanova N."/>
            <person name="Brettin T."/>
            <person name="Detter J.C."/>
            <person name="Han C."/>
            <person name="Larimer F."/>
            <person name="Land M."/>
            <person name="Hauser L."/>
            <person name="Markowitz V."/>
            <person name="Cheng J.-F."/>
            <person name="Hugenholtz P."/>
            <person name="Woyke T."/>
            <person name="Wu D."/>
            <person name="Brambilla E."/>
            <person name="Klenk H.-P."/>
            <person name="Eisen J.A."/>
        </authorList>
    </citation>
    <scope>NUCLEOTIDE SEQUENCE</scope>
    <source>
        <strain evidence="11">DSM 6220</strain>
    </source>
</reference>
<keyword evidence="5 9" id="KW-0547">Nucleotide-binding</keyword>
<dbReference type="PANTHER" id="PTHR21060:SF21">
    <property type="entry name" value="ACETATE KINASE"/>
    <property type="match status" value="1"/>
</dbReference>
<evidence type="ECO:0000256" key="6">
    <source>
        <dbReference type="ARBA" id="ARBA00022777"/>
    </source>
</evidence>
<keyword evidence="8 9" id="KW-0460">Magnesium</keyword>
<comment type="subunit">
    <text evidence="9">Homodimer.</text>
</comment>
<dbReference type="HOGENOM" id="CLU_020352_0_0_6"/>
<feature type="site" description="Transition state stabilizer" evidence="9">
    <location>
        <position position="242"/>
    </location>
</feature>
<comment type="similarity">
    <text evidence="1 9 10">Belongs to the acetokinase family.</text>
</comment>
<feature type="active site" description="Proton donor/acceptor" evidence="9">
    <location>
        <position position="151"/>
    </location>
</feature>
<dbReference type="PROSITE" id="PS01076">
    <property type="entry name" value="ACETATE_KINASE_2"/>
    <property type="match status" value="1"/>
</dbReference>
<dbReference type="NCBIfam" id="TIGR00016">
    <property type="entry name" value="ackA"/>
    <property type="match status" value="1"/>
</dbReference>
<evidence type="ECO:0000256" key="2">
    <source>
        <dbReference type="ARBA" id="ARBA00022490"/>
    </source>
</evidence>
<dbReference type="STRING" id="767434.Fraau_1429"/>
<feature type="binding site" evidence="9">
    <location>
        <position position="94"/>
    </location>
    <ligand>
        <name>substrate</name>
    </ligand>
</feature>
<dbReference type="eggNOG" id="COG0282">
    <property type="taxonomic scope" value="Bacteria"/>
</dbReference>
<dbReference type="InterPro" id="IPR043129">
    <property type="entry name" value="ATPase_NBD"/>
</dbReference>
<evidence type="ECO:0000256" key="10">
    <source>
        <dbReference type="RuleBase" id="RU003835"/>
    </source>
</evidence>
<keyword evidence="4 9" id="KW-0479">Metal-binding</keyword>
<dbReference type="PIRSF" id="PIRSF000722">
    <property type="entry name" value="Acetate_prop_kin"/>
    <property type="match status" value="1"/>
</dbReference>
<proteinExistence type="inferred from homology"/>
<dbReference type="SUPFAM" id="SSF53067">
    <property type="entry name" value="Actin-like ATPase domain"/>
    <property type="match status" value="2"/>
</dbReference>
<evidence type="ECO:0000256" key="1">
    <source>
        <dbReference type="ARBA" id="ARBA00008748"/>
    </source>
</evidence>
<feature type="site" description="Transition state stabilizer" evidence="9">
    <location>
        <position position="182"/>
    </location>
</feature>
<dbReference type="AlphaFoldDB" id="H8L5V7"/>
<comment type="cofactor">
    <cofactor evidence="9">
        <name>Mg(2+)</name>
        <dbReference type="ChEBI" id="CHEBI:18420"/>
    </cofactor>
    <cofactor evidence="9">
        <name>Mn(2+)</name>
        <dbReference type="ChEBI" id="CHEBI:29035"/>
    </cofactor>
    <text evidence="9">Mg(2+). Can also accept Mn(2+).</text>
</comment>
<dbReference type="InterPro" id="IPR004372">
    <property type="entry name" value="Ac/propionate_kinase"/>
</dbReference>
<dbReference type="PRINTS" id="PR00471">
    <property type="entry name" value="ACETATEKNASE"/>
</dbReference>
<dbReference type="Gene3D" id="3.30.420.40">
    <property type="match status" value="2"/>
</dbReference>
<evidence type="ECO:0000313" key="11">
    <source>
        <dbReference type="EMBL" id="AFC85857.1"/>
    </source>
</evidence>
<evidence type="ECO:0000256" key="8">
    <source>
        <dbReference type="ARBA" id="ARBA00022842"/>
    </source>
</evidence>
<dbReference type="InterPro" id="IPR023865">
    <property type="entry name" value="Aliphatic_acid_kinase_CS"/>
</dbReference>
<feature type="binding site" evidence="9">
    <location>
        <begin position="329"/>
        <end position="333"/>
    </location>
    <ligand>
        <name>ATP</name>
        <dbReference type="ChEBI" id="CHEBI:30616"/>
    </ligand>
</feature>
<dbReference type="RefSeq" id="WP_014402862.1">
    <property type="nucleotide sequence ID" value="NC_017033.1"/>
</dbReference>
<feature type="binding site" evidence="9">
    <location>
        <begin position="284"/>
        <end position="286"/>
    </location>
    <ligand>
        <name>ATP</name>
        <dbReference type="ChEBI" id="CHEBI:30616"/>
    </ligand>
</feature>
<dbReference type="GO" id="GO:0006083">
    <property type="term" value="P:acetate metabolic process"/>
    <property type="evidence" value="ECO:0007669"/>
    <property type="project" value="TreeGrafter"/>
</dbReference>
<protein>
    <recommendedName>
        <fullName evidence="9">Acetate kinase</fullName>
        <ecNumber evidence="9">2.7.2.1</ecNumber>
    </recommendedName>
    <alternativeName>
        <fullName evidence="9">Acetokinase</fullName>
    </alternativeName>
</protein>
<dbReference type="HAMAP" id="MF_00020">
    <property type="entry name" value="Acetate_kinase"/>
    <property type="match status" value="1"/>
</dbReference>
<keyword evidence="2 9" id="KW-0963">Cytoplasm</keyword>
<dbReference type="KEGG" id="fau:Fraau_1429"/>
<comment type="pathway">
    <text evidence="9">Metabolic intermediate biosynthesis; acetyl-CoA biosynthesis; acetyl-CoA from acetate: step 1/2.</text>
</comment>
<keyword evidence="6 9" id="KW-0418">Kinase</keyword>
<feature type="binding site" evidence="9">
    <location>
        <position position="17"/>
    </location>
    <ligand>
        <name>ATP</name>
        <dbReference type="ChEBI" id="CHEBI:30616"/>
    </ligand>
</feature>
<dbReference type="UniPathway" id="UPA00340">
    <property type="reaction ID" value="UER00458"/>
</dbReference>
<keyword evidence="7 9" id="KW-0067">ATP-binding</keyword>
<dbReference type="GO" id="GO:0006085">
    <property type="term" value="P:acetyl-CoA biosynthetic process"/>
    <property type="evidence" value="ECO:0007669"/>
    <property type="project" value="UniProtKB-UniRule"/>
</dbReference>
<keyword evidence="12" id="KW-1185">Reference proteome</keyword>
<dbReference type="GO" id="GO:0008776">
    <property type="term" value="F:acetate kinase activity"/>
    <property type="evidence" value="ECO:0007669"/>
    <property type="project" value="UniProtKB-UniRule"/>
</dbReference>
<evidence type="ECO:0000256" key="3">
    <source>
        <dbReference type="ARBA" id="ARBA00022679"/>
    </source>
</evidence>
<comment type="subcellular location">
    <subcellularLocation>
        <location evidence="9">Cytoplasm</location>
    </subcellularLocation>
</comment>
<dbReference type="PANTHER" id="PTHR21060">
    <property type="entry name" value="ACETATE KINASE"/>
    <property type="match status" value="1"/>
</dbReference>
<dbReference type="EC" id="2.7.2.1" evidence="9"/>
<feature type="binding site" evidence="9">
    <location>
        <position position="10"/>
    </location>
    <ligand>
        <name>Mg(2+)</name>
        <dbReference type="ChEBI" id="CHEBI:18420"/>
    </ligand>
</feature>
<dbReference type="Pfam" id="PF00871">
    <property type="entry name" value="Acetate_kinase"/>
    <property type="match status" value="1"/>
</dbReference>
<dbReference type="GO" id="GO:0005524">
    <property type="term" value="F:ATP binding"/>
    <property type="evidence" value="ECO:0007669"/>
    <property type="project" value="UniProtKB-KW"/>
</dbReference>
<feature type="binding site" evidence="9">
    <location>
        <position position="380"/>
    </location>
    <ligand>
        <name>Mg(2+)</name>
        <dbReference type="ChEBI" id="CHEBI:18420"/>
    </ligand>
</feature>
<organism evidence="11 12">
    <name type="scientific">Frateuria aurantia (strain ATCC 33424 / DSM 6220 / KCTC 2777 / LMG 1558 / NBRC 3245 / NCIMB 13370)</name>
    <name type="common">Acetobacter aurantius</name>
    <dbReference type="NCBI Taxonomy" id="767434"/>
    <lineage>
        <taxon>Bacteria</taxon>
        <taxon>Pseudomonadati</taxon>
        <taxon>Pseudomonadota</taxon>
        <taxon>Gammaproteobacteria</taxon>
        <taxon>Lysobacterales</taxon>
        <taxon>Rhodanobacteraceae</taxon>
        <taxon>Frateuria</taxon>
    </lineage>
</organism>
<keyword evidence="3 9" id="KW-0808">Transferase</keyword>
<evidence type="ECO:0000256" key="9">
    <source>
        <dbReference type="HAMAP-Rule" id="MF_00020"/>
    </source>
</evidence>
<dbReference type="GO" id="GO:0000287">
    <property type="term" value="F:magnesium ion binding"/>
    <property type="evidence" value="ECO:0007669"/>
    <property type="project" value="UniProtKB-UniRule"/>
</dbReference>